<dbReference type="Proteomes" id="UP000176547">
    <property type="component" value="Unassembled WGS sequence"/>
</dbReference>
<dbReference type="SUPFAM" id="SSF52374">
    <property type="entry name" value="Nucleotidylyl transferase"/>
    <property type="match status" value="1"/>
</dbReference>
<evidence type="ECO:0000256" key="2">
    <source>
        <dbReference type="ARBA" id="ARBA00022695"/>
    </source>
</evidence>
<evidence type="ECO:0000256" key="1">
    <source>
        <dbReference type="ARBA" id="ARBA00022679"/>
    </source>
</evidence>
<proteinExistence type="predicted"/>
<dbReference type="EMBL" id="MFEG01000027">
    <property type="protein sequence ID" value="OGE75637.1"/>
    <property type="molecule type" value="Genomic_DNA"/>
</dbReference>
<dbReference type="InterPro" id="IPR014729">
    <property type="entry name" value="Rossmann-like_a/b/a_fold"/>
</dbReference>
<gene>
    <name evidence="4" type="ORF">A3K06_00590</name>
</gene>
<dbReference type="Gene3D" id="3.40.50.620">
    <property type="entry name" value="HUPs"/>
    <property type="match status" value="1"/>
</dbReference>
<sequence length="156" mass="17570">MKKKIIVATSGGFDPIHVGHLRLLKEAKALGDKLVVILNNDNWLRKKKGYTFMPQEERAAILLAIRYVDRVVITGHKKNAKDMSVQRELGKLKPDIFANGGDRDKKDAKNRSSSLNADQLMCQRLGIRMVFNVGGNKAQSSSWLVEKVQKAKRKKT</sequence>
<evidence type="ECO:0000259" key="3">
    <source>
        <dbReference type="Pfam" id="PF01467"/>
    </source>
</evidence>
<organism evidence="4 5">
    <name type="scientific">Candidatus Doudnabacteria bacterium RIFCSPHIGHO2_01_52_17</name>
    <dbReference type="NCBI Taxonomy" id="1817820"/>
    <lineage>
        <taxon>Bacteria</taxon>
        <taxon>Candidatus Doudnaibacteriota</taxon>
    </lineage>
</organism>
<dbReference type="PANTHER" id="PTHR43793">
    <property type="entry name" value="FAD SYNTHASE"/>
    <property type="match status" value="1"/>
</dbReference>
<accession>A0A1F5ND82</accession>
<dbReference type="InterPro" id="IPR004821">
    <property type="entry name" value="Cyt_trans-like"/>
</dbReference>
<dbReference type="PANTHER" id="PTHR43793:SF1">
    <property type="entry name" value="FAD SYNTHASE"/>
    <property type="match status" value="1"/>
</dbReference>
<keyword evidence="2" id="KW-0548">Nucleotidyltransferase</keyword>
<dbReference type="NCBIfam" id="TIGR00125">
    <property type="entry name" value="cyt_tran_rel"/>
    <property type="match status" value="1"/>
</dbReference>
<comment type="caution">
    <text evidence="4">The sequence shown here is derived from an EMBL/GenBank/DDBJ whole genome shotgun (WGS) entry which is preliminary data.</text>
</comment>
<reference evidence="4 5" key="1">
    <citation type="journal article" date="2016" name="Nat. Commun.">
        <title>Thousands of microbial genomes shed light on interconnected biogeochemical processes in an aquifer system.</title>
        <authorList>
            <person name="Anantharaman K."/>
            <person name="Brown C.T."/>
            <person name="Hug L.A."/>
            <person name="Sharon I."/>
            <person name="Castelle C.J."/>
            <person name="Probst A.J."/>
            <person name="Thomas B.C."/>
            <person name="Singh A."/>
            <person name="Wilkins M.J."/>
            <person name="Karaoz U."/>
            <person name="Brodie E.L."/>
            <person name="Williams K.H."/>
            <person name="Hubbard S.S."/>
            <person name="Banfield J.F."/>
        </authorList>
    </citation>
    <scope>NUCLEOTIDE SEQUENCE [LARGE SCALE GENOMIC DNA]</scope>
</reference>
<dbReference type="AlphaFoldDB" id="A0A1F5ND82"/>
<evidence type="ECO:0000313" key="4">
    <source>
        <dbReference type="EMBL" id="OGE75637.1"/>
    </source>
</evidence>
<dbReference type="Pfam" id="PF01467">
    <property type="entry name" value="CTP_transf_like"/>
    <property type="match status" value="1"/>
</dbReference>
<keyword evidence="1" id="KW-0808">Transferase</keyword>
<dbReference type="GO" id="GO:0016779">
    <property type="term" value="F:nucleotidyltransferase activity"/>
    <property type="evidence" value="ECO:0007669"/>
    <property type="project" value="UniProtKB-KW"/>
</dbReference>
<protein>
    <recommendedName>
        <fullName evidence="3">Cytidyltransferase-like domain-containing protein</fullName>
    </recommendedName>
</protein>
<feature type="domain" description="Cytidyltransferase-like" evidence="3">
    <location>
        <begin position="10"/>
        <end position="107"/>
    </location>
</feature>
<evidence type="ECO:0000313" key="5">
    <source>
        <dbReference type="Proteomes" id="UP000176547"/>
    </source>
</evidence>
<name>A0A1F5ND82_9BACT</name>
<dbReference type="InterPro" id="IPR050385">
    <property type="entry name" value="Archaeal_FAD_synthase"/>
</dbReference>